<protein>
    <submittedName>
        <fullName evidence="2">Uncharacterized protein</fullName>
    </submittedName>
</protein>
<feature type="compositionally biased region" description="Polar residues" evidence="1">
    <location>
        <begin position="74"/>
        <end position="88"/>
    </location>
</feature>
<feature type="compositionally biased region" description="Low complexity" evidence="1">
    <location>
        <begin position="261"/>
        <end position="281"/>
    </location>
</feature>
<evidence type="ECO:0000313" key="2">
    <source>
        <dbReference type="EMBL" id="USW55945.1"/>
    </source>
</evidence>
<feature type="compositionally biased region" description="Basic and acidic residues" evidence="1">
    <location>
        <begin position="288"/>
        <end position="300"/>
    </location>
</feature>
<keyword evidence="3" id="KW-1185">Reference proteome</keyword>
<feature type="region of interest" description="Disordered" evidence="1">
    <location>
        <begin position="26"/>
        <end position="46"/>
    </location>
</feature>
<name>A0A9Q9B0K0_9PEZI</name>
<organism evidence="2 3">
    <name type="scientific">Septoria linicola</name>
    <dbReference type="NCBI Taxonomy" id="215465"/>
    <lineage>
        <taxon>Eukaryota</taxon>
        <taxon>Fungi</taxon>
        <taxon>Dikarya</taxon>
        <taxon>Ascomycota</taxon>
        <taxon>Pezizomycotina</taxon>
        <taxon>Dothideomycetes</taxon>
        <taxon>Dothideomycetidae</taxon>
        <taxon>Mycosphaerellales</taxon>
        <taxon>Mycosphaerellaceae</taxon>
        <taxon>Septoria</taxon>
    </lineage>
</organism>
<evidence type="ECO:0000256" key="1">
    <source>
        <dbReference type="SAM" id="MobiDB-lite"/>
    </source>
</evidence>
<dbReference type="Proteomes" id="UP001056384">
    <property type="component" value="Chromosome 8"/>
</dbReference>
<dbReference type="EMBL" id="CP099425">
    <property type="protein sequence ID" value="USW55945.1"/>
    <property type="molecule type" value="Genomic_DNA"/>
</dbReference>
<feature type="region of interest" description="Disordered" evidence="1">
    <location>
        <begin position="212"/>
        <end position="231"/>
    </location>
</feature>
<feature type="region of interest" description="Disordered" evidence="1">
    <location>
        <begin position="71"/>
        <end position="113"/>
    </location>
</feature>
<reference evidence="2" key="1">
    <citation type="submission" date="2022-06" db="EMBL/GenBank/DDBJ databases">
        <title>Complete genome sequences of two strains of the flax pathogen Septoria linicola.</title>
        <authorList>
            <person name="Lapalu N."/>
            <person name="Simon A."/>
            <person name="Demenou B."/>
            <person name="Paumier D."/>
            <person name="Guillot M.-P."/>
            <person name="Gout L."/>
            <person name="Valade R."/>
        </authorList>
    </citation>
    <scope>NUCLEOTIDE SEQUENCE</scope>
    <source>
        <strain evidence="2">SE15195</strain>
    </source>
</reference>
<accession>A0A9Q9B0K0</accession>
<feature type="compositionally biased region" description="Basic residues" evidence="1">
    <location>
        <begin position="176"/>
        <end position="194"/>
    </location>
</feature>
<feature type="region of interest" description="Disordered" evidence="1">
    <location>
        <begin position="252"/>
        <end position="308"/>
    </location>
</feature>
<gene>
    <name evidence="2" type="ORF">Slin15195_G092640</name>
</gene>
<feature type="region of interest" description="Disordered" evidence="1">
    <location>
        <begin position="135"/>
        <end position="200"/>
    </location>
</feature>
<evidence type="ECO:0000313" key="3">
    <source>
        <dbReference type="Proteomes" id="UP001056384"/>
    </source>
</evidence>
<proteinExistence type="predicted"/>
<sequence>MSDNDSHDAPPAVLFRANKRRKVIRKRDLEEREESTSGVGQDLPGAISDQQSLVALSTVRRPVSKRHGIGFSSVLGQQPTGASSTVETSVVPFQKQEDETTSNDRFTKPTGKAEVVEDKHLTAYIDSKLAELRSSSVTPAVSEDVPGHTPEVSAKLTSNEPQIVKGTLLDDMPRNHQSRKNTRRATNKPPRRQRPKDASELAREAMIDQILGETQVPMYDQSSSTARVLSDTGVDNDEAAAEAFKADFLAGLEEQNRRRPAASSTAAKGAAKGAAPVPSGPKLGGSRAQREKMRAIEEAKTAGGAAKR</sequence>
<dbReference type="AlphaFoldDB" id="A0A9Q9B0K0"/>